<evidence type="ECO:0000313" key="2">
    <source>
        <dbReference type="Proteomes" id="UP000789901"/>
    </source>
</evidence>
<evidence type="ECO:0000313" key="1">
    <source>
        <dbReference type="EMBL" id="CAG8841660.1"/>
    </source>
</evidence>
<feature type="non-terminal residue" evidence="1">
    <location>
        <position position="1"/>
    </location>
</feature>
<name>A0ABN7WV66_GIGMA</name>
<keyword evidence="2" id="KW-1185">Reference proteome</keyword>
<sequence>VTPEIMINIAKTVFKEFEEEEISDDDDDIEMLNPAKDLYSNEQDLNLSILIFINLESSVFISKNNHESENFDETESDDNMQDEYNVNEIVATQLELEYDSH</sequence>
<gene>
    <name evidence="1" type="ORF">GMARGA_LOCUS35549</name>
</gene>
<dbReference type="EMBL" id="CAJVQB010066470">
    <property type="protein sequence ID" value="CAG8841660.1"/>
    <property type="molecule type" value="Genomic_DNA"/>
</dbReference>
<comment type="caution">
    <text evidence="1">The sequence shown here is derived from an EMBL/GenBank/DDBJ whole genome shotgun (WGS) entry which is preliminary data.</text>
</comment>
<accession>A0ABN7WV66</accession>
<organism evidence="1 2">
    <name type="scientific">Gigaspora margarita</name>
    <dbReference type="NCBI Taxonomy" id="4874"/>
    <lineage>
        <taxon>Eukaryota</taxon>
        <taxon>Fungi</taxon>
        <taxon>Fungi incertae sedis</taxon>
        <taxon>Mucoromycota</taxon>
        <taxon>Glomeromycotina</taxon>
        <taxon>Glomeromycetes</taxon>
        <taxon>Diversisporales</taxon>
        <taxon>Gigasporaceae</taxon>
        <taxon>Gigaspora</taxon>
    </lineage>
</organism>
<dbReference type="Proteomes" id="UP000789901">
    <property type="component" value="Unassembled WGS sequence"/>
</dbReference>
<protein>
    <submittedName>
        <fullName evidence="1">7444_t:CDS:1</fullName>
    </submittedName>
</protein>
<proteinExistence type="predicted"/>
<reference evidence="1 2" key="1">
    <citation type="submission" date="2021-06" db="EMBL/GenBank/DDBJ databases">
        <authorList>
            <person name="Kallberg Y."/>
            <person name="Tangrot J."/>
            <person name="Rosling A."/>
        </authorList>
    </citation>
    <scope>NUCLEOTIDE SEQUENCE [LARGE SCALE GENOMIC DNA]</scope>
    <source>
        <strain evidence="1 2">120-4 pot B 10/14</strain>
    </source>
</reference>